<dbReference type="STRING" id="29172.A0A0D8X7L1"/>
<dbReference type="GO" id="GO:0006096">
    <property type="term" value="P:glycolytic process"/>
    <property type="evidence" value="ECO:0007669"/>
    <property type="project" value="UniProtKB-UniPathway"/>
</dbReference>
<evidence type="ECO:0000256" key="5">
    <source>
        <dbReference type="ARBA" id="ARBA00023239"/>
    </source>
</evidence>
<dbReference type="Pfam" id="PF00274">
    <property type="entry name" value="Glycolytic"/>
    <property type="match status" value="1"/>
</dbReference>
<sequence>EVFMQRARSNSLASLGKYSGDPNADAAASKSLFVADHAY</sequence>
<evidence type="ECO:0000313" key="7">
    <source>
        <dbReference type="Proteomes" id="UP000053766"/>
    </source>
</evidence>
<keyword evidence="7" id="KW-1185">Reference proteome</keyword>
<accession>A0A0D8X7L1</accession>
<dbReference type="InterPro" id="IPR000741">
    <property type="entry name" value="FBA_I"/>
</dbReference>
<dbReference type="EMBL" id="KN720829">
    <property type="protein sequence ID" value="KJH39762.1"/>
    <property type="molecule type" value="Genomic_DNA"/>
</dbReference>
<evidence type="ECO:0000256" key="1">
    <source>
        <dbReference type="ARBA" id="ARBA00004714"/>
    </source>
</evidence>
<proteinExistence type="inferred from homology"/>
<dbReference type="GO" id="GO:0004332">
    <property type="term" value="F:fructose-bisphosphate aldolase activity"/>
    <property type="evidence" value="ECO:0007669"/>
    <property type="project" value="UniProtKB-EC"/>
</dbReference>
<dbReference type="Gene3D" id="3.20.20.70">
    <property type="entry name" value="Aldolase class I"/>
    <property type="match status" value="1"/>
</dbReference>
<name>A0A0D8X7L1_DICVI</name>
<evidence type="ECO:0000256" key="2">
    <source>
        <dbReference type="ARBA" id="ARBA00010387"/>
    </source>
</evidence>
<evidence type="ECO:0000313" key="6">
    <source>
        <dbReference type="EMBL" id="KJH39762.1"/>
    </source>
</evidence>
<dbReference type="Proteomes" id="UP000053766">
    <property type="component" value="Unassembled WGS sequence"/>
</dbReference>
<reference evidence="6 7" key="1">
    <citation type="submission" date="2013-11" db="EMBL/GenBank/DDBJ databases">
        <title>Draft genome of the bovine lungworm Dictyocaulus viviparus.</title>
        <authorList>
            <person name="Mitreva M."/>
        </authorList>
    </citation>
    <scope>NUCLEOTIDE SEQUENCE [LARGE SCALE GENOMIC DNA]</scope>
    <source>
        <strain evidence="6 7">HannoverDv2000</strain>
    </source>
</reference>
<gene>
    <name evidence="6" type="ORF">DICVIV_14350</name>
</gene>
<reference evidence="7" key="2">
    <citation type="journal article" date="2016" name="Sci. Rep.">
        <title>Dictyocaulus viviparus genome, variome and transcriptome elucidate lungworm biology and support future intervention.</title>
        <authorList>
            <person name="McNulty S.N."/>
            <person name="Strube C."/>
            <person name="Rosa B.A."/>
            <person name="Martin J.C."/>
            <person name="Tyagi R."/>
            <person name="Choi Y.J."/>
            <person name="Wang Q."/>
            <person name="Hallsworth Pepin K."/>
            <person name="Zhang X."/>
            <person name="Ozersky P."/>
            <person name="Wilson R.K."/>
            <person name="Sternberg P.W."/>
            <person name="Gasser R.B."/>
            <person name="Mitreva M."/>
        </authorList>
    </citation>
    <scope>NUCLEOTIDE SEQUENCE [LARGE SCALE GENOMIC DNA]</scope>
    <source>
        <strain evidence="7">HannoverDv2000</strain>
    </source>
</reference>
<organism evidence="6 7">
    <name type="scientific">Dictyocaulus viviparus</name>
    <name type="common">Bovine lungworm</name>
    <dbReference type="NCBI Taxonomy" id="29172"/>
    <lineage>
        <taxon>Eukaryota</taxon>
        <taxon>Metazoa</taxon>
        <taxon>Ecdysozoa</taxon>
        <taxon>Nematoda</taxon>
        <taxon>Chromadorea</taxon>
        <taxon>Rhabditida</taxon>
        <taxon>Rhabditina</taxon>
        <taxon>Rhabditomorpha</taxon>
        <taxon>Strongyloidea</taxon>
        <taxon>Metastrongylidae</taxon>
        <taxon>Dictyocaulus</taxon>
    </lineage>
</organism>
<comment type="pathway">
    <text evidence="1">Carbohydrate degradation; glycolysis; D-glyceraldehyde 3-phosphate and glycerone phosphate from D-glucose: step 4/4.</text>
</comment>
<evidence type="ECO:0000256" key="3">
    <source>
        <dbReference type="ARBA" id="ARBA00013068"/>
    </source>
</evidence>
<keyword evidence="5" id="KW-0456">Lyase</keyword>
<dbReference type="EC" id="4.1.2.13" evidence="3"/>
<dbReference type="AlphaFoldDB" id="A0A0D8X7L1"/>
<dbReference type="OrthoDB" id="36455at2759"/>
<protein>
    <recommendedName>
        <fullName evidence="3">fructose-bisphosphate aldolase</fullName>
        <ecNumber evidence="3">4.1.2.13</ecNumber>
    </recommendedName>
</protein>
<keyword evidence="4" id="KW-0324">Glycolysis</keyword>
<comment type="similarity">
    <text evidence="2">Belongs to the class I fructose-bisphosphate aldolase family.</text>
</comment>
<evidence type="ECO:0000256" key="4">
    <source>
        <dbReference type="ARBA" id="ARBA00023152"/>
    </source>
</evidence>
<feature type="non-terminal residue" evidence="6">
    <location>
        <position position="1"/>
    </location>
</feature>
<dbReference type="UniPathway" id="UPA00109">
    <property type="reaction ID" value="UER00183"/>
</dbReference>
<dbReference type="InterPro" id="IPR013785">
    <property type="entry name" value="Aldolase_TIM"/>
</dbReference>